<keyword evidence="4" id="KW-1185">Reference proteome</keyword>
<gene>
    <name evidence="3" type="ORF">NGB36_20410</name>
</gene>
<sequence length="78" mass="7452">MTRVRLLALATLTTAGVLTAAPAVAAEPLTGPLGGNNPGTAPDTPGVGRLPLLSSLPLPLLGNSNGNGTGNGVDGLGL</sequence>
<accession>A0ABT1Q0S4</accession>
<dbReference type="Proteomes" id="UP001057702">
    <property type="component" value="Unassembled WGS sequence"/>
</dbReference>
<dbReference type="RefSeq" id="WP_255921805.1">
    <property type="nucleotide sequence ID" value="NZ_JANFNG010000016.1"/>
</dbReference>
<feature type="signal peptide" evidence="2">
    <location>
        <begin position="1"/>
        <end position="25"/>
    </location>
</feature>
<keyword evidence="2" id="KW-0732">Signal</keyword>
<reference evidence="3" key="1">
    <citation type="submission" date="2022-06" db="EMBL/GenBank/DDBJ databases">
        <title>Draft genome sequence of Streptomyces sp. RB6PN25 isolated from peat swamp forest in Thailand.</title>
        <authorList>
            <person name="Duangmal K."/>
            <person name="Klaysubun C."/>
        </authorList>
    </citation>
    <scope>NUCLEOTIDE SEQUENCE</scope>
    <source>
        <strain evidence="3">RB6PN25</strain>
    </source>
</reference>
<dbReference type="EMBL" id="JANFNG010000016">
    <property type="protein sequence ID" value="MCQ4082900.1"/>
    <property type="molecule type" value="Genomic_DNA"/>
</dbReference>
<feature type="compositionally biased region" description="Gly residues" evidence="1">
    <location>
        <begin position="65"/>
        <end position="78"/>
    </location>
</feature>
<protein>
    <recommendedName>
        <fullName evidence="5">Secreted protein</fullName>
    </recommendedName>
</protein>
<feature type="region of interest" description="Disordered" evidence="1">
    <location>
        <begin position="27"/>
        <end position="78"/>
    </location>
</feature>
<organism evidence="3 4">
    <name type="scientific">Streptomyces humicola</name>
    <dbReference type="NCBI Taxonomy" id="2953240"/>
    <lineage>
        <taxon>Bacteria</taxon>
        <taxon>Bacillati</taxon>
        <taxon>Actinomycetota</taxon>
        <taxon>Actinomycetes</taxon>
        <taxon>Kitasatosporales</taxon>
        <taxon>Streptomycetaceae</taxon>
        <taxon>Streptomyces</taxon>
    </lineage>
</organism>
<evidence type="ECO:0000313" key="4">
    <source>
        <dbReference type="Proteomes" id="UP001057702"/>
    </source>
</evidence>
<evidence type="ECO:0000313" key="3">
    <source>
        <dbReference type="EMBL" id="MCQ4082900.1"/>
    </source>
</evidence>
<name>A0ABT1Q0S4_9ACTN</name>
<evidence type="ECO:0000256" key="2">
    <source>
        <dbReference type="SAM" id="SignalP"/>
    </source>
</evidence>
<evidence type="ECO:0008006" key="5">
    <source>
        <dbReference type="Google" id="ProtNLM"/>
    </source>
</evidence>
<comment type="caution">
    <text evidence="3">The sequence shown here is derived from an EMBL/GenBank/DDBJ whole genome shotgun (WGS) entry which is preliminary data.</text>
</comment>
<feature type="compositionally biased region" description="Low complexity" evidence="1">
    <location>
        <begin position="38"/>
        <end position="64"/>
    </location>
</feature>
<feature type="chain" id="PRO_5046310337" description="Secreted protein" evidence="2">
    <location>
        <begin position="26"/>
        <end position="78"/>
    </location>
</feature>
<proteinExistence type="predicted"/>
<evidence type="ECO:0000256" key="1">
    <source>
        <dbReference type="SAM" id="MobiDB-lite"/>
    </source>
</evidence>